<dbReference type="EMBL" id="SNZA01000001">
    <property type="protein sequence ID" value="TDR15210.1"/>
    <property type="molecule type" value="Genomic_DNA"/>
</dbReference>
<accession>A0A4R6XC38</accession>
<dbReference type="RefSeq" id="WP_133559839.1">
    <property type="nucleotide sequence ID" value="NZ_JAJGNH010000008.1"/>
</dbReference>
<protein>
    <submittedName>
        <fullName evidence="4">Cytochrome b562</fullName>
    </submittedName>
</protein>
<dbReference type="GO" id="GO:0042597">
    <property type="term" value="C:periplasmic space"/>
    <property type="evidence" value="ECO:0007669"/>
    <property type="project" value="InterPro"/>
</dbReference>
<reference evidence="4 5" key="1">
    <citation type="submission" date="2019-03" db="EMBL/GenBank/DDBJ databases">
        <title>Genomic Encyclopedia of Type Strains, Phase IV (KMG-IV): sequencing the most valuable type-strain genomes for metagenomic binning, comparative biology and taxonomic classification.</title>
        <authorList>
            <person name="Goeker M."/>
        </authorList>
    </citation>
    <scope>NUCLEOTIDE SEQUENCE [LARGE SCALE GENOMIC DNA]</scope>
    <source>
        <strain evidence="4 5">DSM 5604</strain>
    </source>
</reference>
<dbReference type="Pfam" id="PF07361">
    <property type="entry name" value="Cytochrom_B562"/>
    <property type="match status" value="1"/>
</dbReference>
<evidence type="ECO:0000256" key="3">
    <source>
        <dbReference type="SAM" id="SignalP"/>
    </source>
</evidence>
<evidence type="ECO:0000313" key="5">
    <source>
        <dbReference type="Proteomes" id="UP000295729"/>
    </source>
</evidence>
<feature type="chain" id="PRO_5020649972" evidence="3">
    <location>
        <begin position="24"/>
        <end position="143"/>
    </location>
</feature>
<dbReference type="Gene3D" id="1.20.120.10">
    <property type="entry name" value="Cytochrome c/b562"/>
    <property type="match status" value="1"/>
</dbReference>
<proteinExistence type="inferred from homology"/>
<comment type="similarity">
    <text evidence="1">Belongs to the cytochrome b562 family.</text>
</comment>
<evidence type="ECO:0000256" key="2">
    <source>
        <dbReference type="ARBA" id="ARBA00022729"/>
    </source>
</evidence>
<dbReference type="AlphaFoldDB" id="A0A4R6XC38"/>
<feature type="signal peptide" evidence="3">
    <location>
        <begin position="1"/>
        <end position="23"/>
    </location>
</feature>
<sequence length="143" mass="15736">MLSKKVALTGLLMTMSVSSFAHANCKASPLHEDMDTLKTEMKSLAFEVKKEDYASADARIDRIIAVLKDAREEKPYLFTEKGLEGAELNQRMADYQSVMDDTITAFVALDKAVADKDASSAKMALGEIGNLRKKGHRAFKADC</sequence>
<keyword evidence="5" id="KW-1185">Reference proteome</keyword>
<dbReference type="GO" id="GO:0005506">
    <property type="term" value="F:iron ion binding"/>
    <property type="evidence" value="ECO:0007669"/>
    <property type="project" value="InterPro"/>
</dbReference>
<dbReference type="OrthoDB" id="6106480at2"/>
<dbReference type="GO" id="GO:0009055">
    <property type="term" value="F:electron transfer activity"/>
    <property type="evidence" value="ECO:0007669"/>
    <property type="project" value="InterPro"/>
</dbReference>
<dbReference type="SUPFAM" id="SSF47175">
    <property type="entry name" value="Cytochromes"/>
    <property type="match status" value="1"/>
</dbReference>
<gene>
    <name evidence="4" type="ORF">C8D85_0564</name>
</gene>
<dbReference type="Proteomes" id="UP000295729">
    <property type="component" value="Unassembled WGS sequence"/>
</dbReference>
<dbReference type="InterPro" id="IPR010980">
    <property type="entry name" value="Cyt_c/b562"/>
</dbReference>
<organism evidence="4 5">
    <name type="scientific">Marinomonas communis</name>
    <dbReference type="NCBI Taxonomy" id="28254"/>
    <lineage>
        <taxon>Bacteria</taxon>
        <taxon>Pseudomonadati</taxon>
        <taxon>Pseudomonadota</taxon>
        <taxon>Gammaproteobacteria</taxon>
        <taxon>Oceanospirillales</taxon>
        <taxon>Oceanospirillaceae</taxon>
        <taxon>Marinomonas</taxon>
    </lineage>
</organism>
<dbReference type="GO" id="GO:0022900">
    <property type="term" value="P:electron transport chain"/>
    <property type="evidence" value="ECO:0007669"/>
    <property type="project" value="InterPro"/>
</dbReference>
<comment type="caution">
    <text evidence="4">The sequence shown here is derived from an EMBL/GenBank/DDBJ whole genome shotgun (WGS) entry which is preliminary data.</text>
</comment>
<keyword evidence="2 3" id="KW-0732">Signal</keyword>
<dbReference type="InterPro" id="IPR009155">
    <property type="entry name" value="Cyt_b562"/>
</dbReference>
<name>A0A4R6XC38_9GAMM</name>
<dbReference type="GO" id="GO:0020037">
    <property type="term" value="F:heme binding"/>
    <property type="evidence" value="ECO:0007669"/>
    <property type="project" value="InterPro"/>
</dbReference>
<evidence type="ECO:0000313" key="4">
    <source>
        <dbReference type="EMBL" id="TDR15210.1"/>
    </source>
</evidence>
<evidence type="ECO:0000256" key="1">
    <source>
        <dbReference type="ARBA" id="ARBA00005523"/>
    </source>
</evidence>